<protein>
    <submittedName>
        <fullName evidence="1">Uncharacterized protein</fullName>
    </submittedName>
</protein>
<evidence type="ECO:0000313" key="2">
    <source>
        <dbReference type="Proteomes" id="UP000299102"/>
    </source>
</evidence>
<evidence type="ECO:0000313" key="1">
    <source>
        <dbReference type="EMBL" id="GBP72694.1"/>
    </source>
</evidence>
<gene>
    <name evidence="1" type="ORF">EVAR_52172_1</name>
</gene>
<organism evidence="1 2">
    <name type="scientific">Eumeta variegata</name>
    <name type="common">Bagworm moth</name>
    <name type="synonym">Eumeta japonica</name>
    <dbReference type="NCBI Taxonomy" id="151549"/>
    <lineage>
        <taxon>Eukaryota</taxon>
        <taxon>Metazoa</taxon>
        <taxon>Ecdysozoa</taxon>
        <taxon>Arthropoda</taxon>
        <taxon>Hexapoda</taxon>
        <taxon>Insecta</taxon>
        <taxon>Pterygota</taxon>
        <taxon>Neoptera</taxon>
        <taxon>Endopterygota</taxon>
        <taxon>Lepidoptera</taxon>
        <taxon>Glossata</taxon>
        <taxon>Ditrysia</taxon>
        <taxon>Tineoidea</taxon>
        <taxon>Psychidae</taxon>
        <taxon>Oiketicinae</taxon>
        <taxon>Eumeta</taxon>
    </lineage>
</organism>
<dbReference type="Proteomes" id="UP000299102">
    <property type="component" value="Unassembled WGS sequence"/>
</dbReference>
<comment type="caution">
    <text evidence="1">The sequence shown here is derived from an EMBL/GenBank/DDBJ whole genome shotgun (WGS) entry which is preliminary data.</text>
</comment>
<name>A0A4C1YCK5_EUMVA</name>
<accession>A0A4C1YCK5</accession>
<sequence>MVQGENSSKSLDEDFEYERRSLSIRLIGGEGRGGRRAGPAGRARSLRDGSCFGEVGSAFVFNTRYALVDITVGPFLGDVPSWHETLTPRNNASLAKNDEERSNIGSLRRDGFGTKGAGVRRSGRREWGLLINW</sequence>
<dbReference type="EMBL" id="BGZK01001153">
    <property type="protein sequence ID" value="GBP72694.1"/>
    <property type="molecule type" value="Genomic_DNA"/>
</dbReference>
<dbReference type="AlphaFoldDB" id="A0A4C1YCK5"/>
<proteinExistence type="predicted"/>
<reference evidence="1 2" key="1">
    <citation type="journal article" date="2019" name="Commun. Biol.">
        <title>The bagworm genome reveals a unique fibroin gene that provides high tensile strength.</title>
        <authorList>
            <person name="Kono N."/>
            <person name="Nakamura H."/>
            <person name="Ohtoshi R."/>
            <person name="Tomita M."/>
            <person name="Numata K."/>
            <person name="Arakawa K."/>
        </authorList>
    </citation>
    <scope>NUCLEOTIDE SEQUENCE [LARGE SCALE GENOMIC DNA]</scope>
</reference>
<keyword evidence="2" id="KW-1185">Reference proteome</keyword>